<feature type="transmembrane region" description="Helical" evidence="6">
    <location>
        <begin position="292"/>
        <end position="310"/>
    </location>
</feature>
<feature type="transmembrane region" description="Helical" evidence="6">
    <location>
        <begin position="21"/>
        <end position="41"/>
    </location>
</feature>
<evidence type="ECO:0000256" key="3">
    <source>
        <dbReference type="ARBA" id="ARBA00022692"/>
    </source>
</evidence>
<feature type="transmembrane region" description="Helical" evidence="6">
    <location>
        <begin position="433"/>
        <end position="453"/>
    </location>
</feature>
<keyword evidence="5 6" id="KW-0472">Membrane</keyword>
<organism evidence="8 9">
    <name type="scientific">Luteibacter yeojuensis</name>
    <dbReference type="NCBI Taxonomy" id="345309"/>
    <lineage>
        <taxon>Bacteria</taxon>
        <taxon>Pseudomonadati</taxon>
        <taxon>Pseudomonadota</taxon>
        <taxon>Gammaproteobacteria</taxon>
        <taxon>Lysobacterales</taxon>
        <taxon>Rhodanobacteraceae</taxon>
        <taxon>Luteibacter</taxon>
    </lineage>
</organism>
<dbReference type="PANTHER" id="PTHR30619">
    <property type="entry name" value="DNA INTERNALIZATION/COMPETENCE PROTEIN COMEC/REC2"/>
    <property type="match status" value="1"/>
</dbReference>
<dbReference type="InterPro" id="IPR035681">
    <property type="entry name" value="ComA-like_MBL"/>
</dbReference>
<dbReference type="AlphaFoldDB" id="A0A7X5TPW1"/>
<evidence type="ECO:0000256" key="4">
    <source>
        <dbReference type="ARBA" id="ARBA00022989"/>
    </source>
</evidence>
<reference evidence="8 9" key="1">
    <citation type="journal article" date="2006" name="Int. J. Syst. Evol. Microbiol.">
        <title>Dyella yeojuensis sp. nov., isolated from greenhouse soil in Korea.</title>
        <authorList>
            <person name="Kim B.Y."/>
            <person name="Weon H.Y."/>
            <person name="Lee K.H."/>
            <person name="Seok S.J."/>
            <person name="Kwon S.W."/>
            <person name="Go S.J."/>
            <person name="Stackebrandt E."/>
        </authorList>
    </citation>
    <scope>NUCLEOTIDE SEQUENCE [LARGE SCALE GENOMIC DNA]</scope>
    <source>
        <strain evidence="8 9">DSM 17673</strain>
    </source>
</reference>
<dbReference type="SUPFAM" id="SSF56281">
    <property type="entry name" value="Metallo-hydrolase/oxidoreductase"/>
    <property type="match status" value="1"/>
</dbReference>
<dbReference type="InterPro" id="IPR036866">
    <property type="entry name" value="RibonucZ/Hydroxyglut_hydro"/>
</dbReference>
<dbReference type="EMBL" id="JAAQTL010000001">
    <property type="protein sequence ID" value="NID14882.1"/>
    <property type="molecule type" value="Genomic_DNA"/>
</dbReference>
<keyword evidence="3 6" id="KW-0812">Transmembrane</keyword>
<dbReference type="InterPro" id="IPR001279">
    <property type="entry name" value="Metallo-B-lactamas"/>
</dbReference>
<evidence type="ECO:0000256" key="6">
    <source>
        <dbReference type="SAM" id="Phobius"/>
    </source>
</evidence>
<evidence type="ECO:0000259" key="7">
    <source>
        <dbReference type="SMART" id="SM00849"/>
    </source>
</evidence>
<protein>
    <submittedName>
        <fullName evidence="8">DNA internalization-related competence protein ComEC/Rec2</fullName>
    </submittedName>
</protein>
<comment type="caution">
    <text evidence="8">The sequence shown here is derived from an EMBL/GenBank/DDBJ whole genome shotgun (WGS) entry which is preliminary data.</text>
</comment>
<proteinExistence type="predicted"/>
<feature type="domain" description="Metallo-beta-lactamase" evidence="7">
    <location>
        <begin position="492"/>
        <end position="680"/>
    </location>
</feature>
<dbReference type="Pfam" id="PF00753">
    <property type="entry name" value="Lactamase_B"/>
    <property type="match status" value="1"/>
</dbReference>
<dbReference type="InterPro" id="IPR004797">
    <property type="entry name" value="Competence_ComEC/Rec2"/>
</dbReference>
<sequence length="737" mass="78265">MVSASACAIAAVVLWRGKRSVIRWFAAMALFAAWAATHGACAMQARWPASRNGEDVVVTGRVVDLPRRSGADTAFVFEPEGRRGDGGVPRGRLRLTWYRSAVAPRPCERWRLTVRLRRPRGVLNPGPADTERGALQRRIVATGYVRDASASERLSTSTCVDGWRHRIAKTLDARLGERDARIVKALAVGDTRGFDPADWDTARATGVSHLLAISGFHIGVAAGGGVVLARLLYGLLPWLALRLPRQIAQAALGLGVAGTYGLLAGMGLPTVRSLLMIAVVVFAAIGRRTAGGATLLSAAVLGVLVVDPLAVLSPGFWLSFAGVGFLTLCVAPRSAGWRGWLGELVRAQAAMSIALLPLCLWFFGSASLVGFFANLLAAPLVSFVVVPLTLSGCAALGLPFLADLFLVPSAWVLGRLWRLLESMAAWPLANLGVAEGGLATTLLATCGAAWLFAPRGVPLRGYGLWLFLPLGMPPREAPMPGAFRAWVLDVGQGLAVLVRTHSHTLVYDAGPRYAGGSDAGAGIVLPAIAALGIAPVDRLVISHGDNDHAGGAASVARRYPEASRWSGEPHRLGFAASPCIAGASWSWDGVSFRVVALPEDRGRKTASNDRSCVLVVEGSAGRLLLTGDIGKQAERRMDAVDLVSPLPTVTTMAHHGSRHSSDPSWLAAVRPTLSIASAGWRNRFGHPHPSIVDRHAAMGTDVHVTARSGAIRIDFPAASPPAVTREWRRPSYRYWRE</sequence>
<keyword evidence="4 6" id="KW-1133">Transmembrane helix</keyword>
<name>A0A7X5TPW1_9GAMM</name>
<dbReference type="Gene3D" id="3.60.15.10">
    <property type="entry name" value="Ribonuclease Z/Hydroxyacylglutathione hydrolase-like"/>
    <property type="match status" value="1"/>
</dbReference>
<dbReference type="PANTHER" id="PTHR30619:SF1">
    <property type="entry name" value="RECOMBINATION PROTEIN 2"/>
    <property type="match status" value="1"/>
</dbReference>
<evidence type="ECO:0000256" key="5">
    <source>
        <dbReference type="ARBA" id="ARBA00023136"/>
    </source>
</evidence>
<dbReference type="Proteomes" id="UP000518878">
    <property type="component" value="Unassembled WGS sequence"/>
</dbReference>
<dbReference type="NCBIfam" id="TIGR00360">
    <property type="entry name" value="ComEC_N-term"/>
    <property type="match status" value="1"/>
</dbReference>
<dbReference type="InterPro" id="IPR004477">
    <property type="entry name" value="ComEC_N"/>
</dbReference>
<dbReference type="Pfam" id="PF03772">
    <property type="entry name" value="Competence"/>
    <property type="match status" value="1"/>
</dbReference>
<keyword evidence="2" id="KW-1003">Cell membrane</keyword>
<feature type="transmembrane region" description="Helical" evidence="6">
    <location>
        <begin position="369"/>
        <end position="386"/>
    </location>
</feature>
<accession>A0A7X5TPW1</accession>
<feature type="transmembrane region" description="Helical" evidence="6">
    <location>
        <begin position="316"/>
        <end position="332"/>
    </location>
</feature>
<feature type="transmembrane region" description="Helical" evidence="6">
    <location>
        <begin position="393"/>
        <end position="413"/>
    </location>
</feature>
<dbReference type="GO" id="GO:0030420">
    <property type="term" value="P:establishment of competence for transformation"/>
    <property type="evidence" value="ECO:0007669"/>
    <property type="project" value="InterPro"/>
</dbReference>
<dbReference type="InterPro" id="IPR052159">
    <property type="entry name" value="Competence_DNA_uptake"/>
</dbReference>
<dbReference type="InterPro" id="IPR025405">
    <property type="entry name" value="DUF4131"/>
</dbReference>
<feature type="transmembrane region" description="Helical" evidence="6">
    <location>
        <begin position="218"/>
        <end position="240"/>
    </location>
</feature>
<comment type="subcellular location">
    <subcellularLocation>
        <location evidence="1">Cell membrane</location>
        <topology evidence="1">Multi-pass membrane protein</topology>
    </subcellularLocation>
</comment>
<gene>
    <name evidence="8" type="ORF">HBF32_05295</name>
</gene>
<dbReference type="CDD" id="cd07731">
    <property type="entry name" value="ComA-like_MBL-fold"/>
    <property type="match status" value="1"/>
</dbReference>
<evidence type="ECO:0000256" key="2">
    <source>
        <dbReference type="ARBA" id="ARBA00022475"/>
    </source>
</evidence>
<dbReference type="NCBIfam" id="TIGR00361">
    <property type="entry name" value="ComEC_Rec2"/>
    <property type="match status" value="1"/>
</dbReference>
<dbReference type="SMART" id="SM00849">
    <property type="entry name" value="Lactamase_B"/>
    <property type="match status" value="1"/>
</dbReference>
<keyword evidence="9" id="KW-1185">Reference proteome</keyword>
<dbReference type="Pfam" id="PF13567">
    <property type="entry name" value="DUF4131"/>
    <property type="match status" value="1"/>
</dbReference>
<evidence type="ECO:0000256" key="1">
    <source>
        <dbReference type="ARBA" id="ARBA00004651"/>
    </source>
</evidence>
<evidence type="ECO:0000313" key="8">
    <source>
        <dbReference type="EMBL" id="NID14882.1"/>
    </source>
</evidence>
<dbReference type="GO" id="GO:0005886">
    <property type="term" value="C:plasma membrane"/>
    <property type="evidence" value="ECO:0007669"/>
    <property type="project" value="UniProtKB-SubCell"/>
</dbReference>
<evidence type="ECO:0000313" key="9">
    <source>
        <dbReference type="Proteomes" id="UP000518878"/>
    </source>
</evidence>